<gene>
    <name evidence="7" type="ORF">N799_05865</name>
</gene>
<reference evidence="7 8" key="1">
    <citation type="journal article" date="2015" name="Stand. Genomic Sci.">
        <title>Genomic information of the arsenic-resistant bacterium Lysobacter arseniciresistens type strain ZS79(T) and comparison of Lysobacter draft genomes.</title>
        <authorList>
            <person name="Liu L."/>
            <person name="Zhang S."/>
            <person name="Luo M."/>
            <person name="Wang G."/>
        </authorList>
    </citation>
    <scope>NUCLEOTIDE SEQUENCE [LARGE SCALE GENOMIC DNA]</scope>
    <source>
        <strain evidence="7 8">ZS79</strain>
    </source>
</reference>
<keyword evidence="8" id="KW-1185">Reference proteome</keyword>
<dbReference type="Pfam" id="PF00202">
    <property type="entry name" value="Aminotran_3"/>
    <property type="match status" value="1"/>
</dbReference>
<proteinExistence type="inferred from homology"/>
<evidence type="ECO:0000313" key="8">
    <source>
        <dbReference type="Proteomes" id="UP000029989"/>
    </source>
</evidence>
<comment type="similarity">
    <text evidence="2 6">Belongs to the class-III pyridoxal-phosphate-dependent aminotransferase family.</text>
</comment>
<dbReference type="GO" id="GO:0005829">
    <property type="term" value="C:cytosol"/>
    <property type="evidence" value="ECO:0007669"/>
    <property type="project" value="TreeGrafter"/>
</dbReference>
<dbReference type="AlphaFoldDB" id="A0A0A0F353"/>
<name>A0A0A0F353_9GAMM</name>
<dbReference type="InterPro" id="IPR005814">
    <property type="entry name" value="Aminotrans_3"/>
</dbReference>
<dbReference type="Gene3D" id="3.90.1150.10">
    <property type="entry name" value="Aspartate Aminotransferase, domain 1"/>
    <property type="match status" value="1"/>
</dbReference>
<evidence type="ECO:0000256" key="2">
    <source>
        <dbReference type="ARBA" id="ARBA00008954"/>
    </source>
</evidence>
<dbReference type="eggNOG" id="COG4992">
    <property type="taxonomic scope" value="Bacteria"/>
</dbReference>
<keyword evidence="4 7" id="KW-0808">Transferase</keyword>
<dbReference type="GO" id="GO:0009450">
    <property type="term" value="P:gamma-aminobutyric acid catabolic process"/>
    <property type="evidence" value="ECO:0007669"/>
    <property type="project" value="TreeGrafter"/>
</dbReference>
<keyword evidence="5 6" id="KW-0663">Pyridoxal phosphate</keyword>
<dbReference type="SUPFAM" id="SSF53383">
    <property type="entry name" value="PLP-dependent transferases"/>
    <property type="match status" value="1"/>
</dbReference>
<sequence length="506" mass="54045">MSSASDSIVARLAPLRAHGGERRTVGLDDATLARFAGNADLAAAVDAAVAEYGRIRDGALGRQAADLLELDERAQAETIQAGYVNFYQDDAVNPYVALAARGPWVVTLKGAVLHDSGGYGMLGFGHAPASVIEAMAKPQAMANIMTPSVSQLRFSGMLREAIGLGRECPYSHFLCLNSGSESVTLAARIADTNARTMTDEGGRHAGRTIKRVVVKGGFHGRTDRPALYSDSTRKTYLQYLASYRGEDSVIAIQPYDTAALEQVFADAEANGWFIEAMFLEPVMGEGDPGRSVPVEFYSAARRLTKDHGSLLLVDSIQAGLRANGVLSIVDYPGFENVEAPDMETYSKALNAGQYPLSVLAVSEHAAGIYRKGLYGNTMTTNPRALDTACAVLSMVTPDVRENIRARGAEAIARLEKLKAELGGLITKVQGTGLLFSCELSPQFKCYGANSTEEWLREHGIGVIHGGANSLRFTPTFTMTGEELDLLVSMVGRALREGPRASEAAAA</sequence>
<dbReference type="GO" id="GO:0030170">
    <property type="term" value="F:pyridoxal phosphate binding"/>
    <property type="evidence" value="ECO:0007669"/>
    <property type="project" value="InterPro"/>
</dbReference>
<comment type="cofactor">
    <cofactor evidence="1">
        <name>pyridoxal 5'-phosphate</name>
        <dbReference type="ChEBI" id="CHEBI:597326"/>
    </cofactor>
</comment>
<dbReference type="EMBL" id="AVPT01000002">
    <property type="protein sequence ID" value="KGM57581.1"/>
    <property type="molecule type" value="Genomic_DNA"/>
</dbReference>
<evidence type="ECO:0000256" key="6">
    <source>
        <dbReference type="RuleBase" id="RU003560"/>
    </source>
</evidence>
<evidence type="ECO:0000256" key="5">
    <source>
        <dbReference type="ARBA" id="ARBA00022898"/>
    </source>
</evidence>
<dbReference type="STRING" id="913325.N799_05865"/>
<dbReference type="GO" id="GO:0008483">
    <property type="term" value="F:transaminase activity"/>
    <property type="evidence" value="ECO:0007669"/>
    <property type="project" value="UniProtKB-KW"/>
</dbReference>
<dbReference type="PANTHER" id="PTHR43206:SF2">
    <property type="entry name" value="4-AMINOBUTYRATE AMINOTRANSFERASE GABT"/>
    <property type="match status" value="1"/>
</dbReference>
<keyword evidence="3 7" id="KW-0032">Aminotransferase</keyword>
<dbReference type="RefSeq" id="WP_036207108.1">
    <property type="nucleotide sequence ID" value="NZ_AVPT01000002.1"/>
</dbReference>
<evidence type="ECO:0000256" key="1">
    <source>
        <dbReference type="ARBA" id="ARBA00001933"/>
    </source>
</evidence>
<evidence type="ECO:0000313" key="7">
    <source>
        <dbReference type="EMBL" id="KGM57581.1"/>
    </source>
</evidence>
<dbReference type="Gene3D" id="3.40.640.10">
    <property type="entry name" value="Type I PLP-dependent aspartate aminotransferase-like (Major domain)"/>
    <property type="match status" value="1"/>
</dbReference>
<dbReference type="InterPro" id="IPR015424">
    <property type="entry name" value="PyrdxlP-dep_Trfase"/>
</dbReference>
<protein>
    <submittedName>
        <fullName evidence="7">Lysine 6-aminotransferase</fullName>
    </submittedName>
</protein>
<dbReference type="Proteomes" id="UP000029989">
    <property type="component" value="Unassembled WGS sequence"/>
</dbReference>
<dbReference type="InterPro" id="IPR015422">
    <property type="entry name" value="PyrdxlP-dep_Trfase_small"/>
</dbReference>
<dbReference type="OrthoDB" id="6188639at2"/>
<evidence type="ECO:0000256" key="4">
    <source>
        <dbReference type="ARBA" id="ARBA00022679"/>
    </source>
</evidence>
<dbReference type="PANTHER" id="PTHR43206">
    <property type="entry name" value="AMINOTRANSFERASE"/>
    <property type="match status" value="1"/>
</dbReference>
<organism evidence="7 8">
    <name type="scientific">Lysobacter arseniciresistens ZS79</name>
    <dbReference type="NCBI Taxonomy" id="913325"/>
    <lineage>
        <taxon>Bacteria</taxon>
        <taxon>Pseudomonadati</taxon>
        <taxon>Pseudomonadota</taxon>
        <taxon>Gammaproteobacteria</taxon>
        <taxon>Lysobacterales</taxon>
        <taxon>Lysobacteraceae</taxon>
        <taxon>Novilysobacter</taxon>
    </lineage>
</organism>
<evidence type="ECO:0000256" key="3">
    <source>
        <dbReference type="ARBA" id="ARBA00022576"/>
    </source>
</evidence>
<comment type="caution">
    <text evidence="7">The sequence shown here is derived from an EMBL/GenBank/DDBJ whole genome shotgun (WGS) entry which is preliminary data.</text>
</comment>
<dbReference type="InterPro" id="IPR015421">
    <property type="entry name" value="PyrdxlP-dep_Trfase_major"/>
</dbReference>
<accession>A0A0A0F353</accession>